<feature type="region of interest" description="Disordered" evidence="1">
    <location>
        <begin position="1"/>
        <end position="33"/>
    </location>
</feature>
<accession>A0A4Z1FQ89</accession>
<feature type="compositionally biased region" description="Basic and acidic residues" evidence="1">
    <location>
        <begin position="15"/>
        <end position="31"/>
    </location>
</feature>
<feature type="region of interest" description="Disordered" evidence="1">
    <location>
        <begin position="71"/>
        <end position="110"/>
    </location>
</feature>
<dbReference type="EMBL" id="PQXI01000098">
    <property type="protein sequence ID" value="TGO24653.1"/>
    <property type="molecule type" value="Genomic_DNA"/>
</dbReference>
<keyword evidence="3" id="KW-1185">Reference proteome</keyword>
<protein>
    <submittedName>
        <fullName evidence="2">Uncharacterized protein</fullName>
    </submittedName>
</protein>
<sequence>MSGSNNYQHNPGGEISKREDGDRIDEFDTSSRVDSQIQVADLHAQIQSLTAQVTYWRNLYMQEIRSDSVPQSLGQQCDQSSQDQDITKHQVAQSSERRRSGASSQDQGIAKPQLLQQYDTSPHYQGIPHPHSPKQQQIDAPSPNLAMQLEVQPPPAVQSQQPIFNPHLKQGVPQNRETIQQQLLDCCRNNKPPSRYPKDFRNEEFWQFELRLAKNKKVEPRRPWSVEFSKKFQLNNLCYWESETFHKSVILDPAWENKRSPPPFQGDLIDLKHQDLVNLQGYPYWKSGERIGLRTT</sequence>
<evidence type="ECO:0000256" key="1">
    <source>
        <dbReference type="SAM" id="MobiDB-lite"/>
    </source>
</evidence>
<evidence type="ECO:0000313" key="3">
    <source>
        <dbReference type="Proteomes" id="UP000297910"/>
    </source>
</evidence>
<reference evidence="2 3" key="1">
    <citation type="submission" date="2017-12" db="EMBL/GenBank/DDBJ databases">
        <title>Comparative genomics of Botrytis spp.</title>
        <authorList>
            <person name="Valero-Jimenez C.A."/>
            <person name="Tapia P."/>
            <person name="Veloso J."/>
            <person name="Silva-Moreno E."/>
            <person name="Staats M."/>
            <person name="Valdes J.H."/>
            <person name="Van Kan J.A.L."/>
        </authorList>
    </citation>
    <scope>NUCLEOTIDE SEQUENCE [LARGE SCALE GENOMIC DNA]</scope>
    <source>
        <strain evidence="2 3">Bp0003</strain>
    </source>
</reference>
<dbReference type="AlphaFoldDB" id="A0A4Z1FQ89"/>
<gene>
    <name evidence="2" type="ORF">BPAE_0098g00440</name>
</gene>
<comment type="caution">
    <text evidence="2">The sequence shown here is derived from an EMBL/GenBank/DDBJ whole genome shotgun (WGS) entry which is preliminary data.</text>
</comment>
<feature type="region of interest" description="Disordered" evidence="1">
    <location>
        <begin position="120"/>
        <end position="139"/>
    </location>
</feature>
<organism evidence="2 3">
    <name type="scientific">Botrytis paeoniae</name>
    <dbReference type="NCBI Taxonomy" id="278948"/>
    <lineage>
        <taxon>Eukaryota</taxon>
        <taxon>Fungi</taxon>
        <taxon>Dikarya</taxon>
        <taxon>Ascomycota</taxon>
        <taxon>Pezizomycotina</taxon>
        <taxon>Leotiomycetes</taxon>
        <taxon>Helotiales</taxon>
        <taxon>Sclerotiniaceae</taxon>
        <taxon>Botrytis</taxon>
    </lineage>
</organism>
<feature type="compositionally biased region" description="Low complexity" evidence="1">
    <location>
        <begin position="71"/>
        <end position="84"/>
    </location>
</feature>
<proteinExistence type="predicted"/>
<evidence type="ECO:0000313" key="2">
    <source>
        <dbReference type="EMBL" id="TGO24653.1"/>
    </source>
</evidence>
<name>A0A4Z1FQ89_9HELO</name>
<dbReference type="Proteomes" id="UP000297910">
    <property type="component" value="Unassembled WGS sequence"/>
</dbReference>